<keyword evidence="2" id="KW-1185">Reference proteome</keyword>
<reference evidence="1 2" key="1">
    <citation type="submission" date="2018-08" db="EMBL/GenBank/DDBJ databases">
        <title>Genomic Encyclopedia of Archaeal and Bacterial Type Strains, Phase II (KMG-II): from individual species to whole genera.</title>
        <authorList>
            <person name="Goeker M."/>
        </authorList>
    </citation>
    <scope>NUCLEOTIDE SEQUENCE [LARGE SCALE GENOMIC DNA]</scope>
    <source>
        <strain evidence="1 2">DSM 15986</strain>
    </source>
</reference>
<proteinExistence type="predicted"/>
<dbReference type="AlphaFoldDB" id="A0A3E0E1H7"/>
<name>A0A3E0E1H7_9BACT</name>
<dbReference type="Proteomes" id="UP000256405">
    <property type="component" value="Unassembled WGS sequence"/>
</dbReference>
<evidence type="ECO:0000313" key="1">
    <source>
        <dbReference type="EMBL" id="REG92147.1"/>
    </source>
</evidence>
<dbReference type="RefSeq" id="WP_116116429.1">
    <property type="nucleotide sequence ID" value="NZ_MSSW01000001.1"/>
</dbReference>
<sequence length="177" mass="20246">MNTELEILFTEVSTMAPWLKGNFEAKSKHQKLINFMAANPIICHVKDPGSAIYRCLAGLNTGNKSLQILLEEMKKVFTYNCMREDDPCYFLTDTSQVGLTIPKTITQFYWDKSNPSNILQFQEAISLQTGDLVDFRSFPDYFPVGNFYVKDKVTQFDKGGVILGYRIALWDYVAIEI</sequence>
<dbReference type="OrthoDB" id="9927534at2"/>
<gene>
    <name evidence="1" type="ORF">C8N25_103226</name>
</gene>
<protein>
    <submittedName>
        <fullName evidence="1">Uncharacterized protein</fullName>
    </submittedName>
</protein>
<comment type="caution">
    <text evidence="1">The sequence shown here is derived from an EMBL/GenBank/DDBJ whole genome shotgun (WGS) entry which is preliminary data.</text>
</comment>
<dbReference type="EMBL" id="QUNF01000003">
    <property type="protein sequence ID" value="REG92147.1"/>
    <property type="molecule type" value="Genomic_DNA"/>
</dbReference>
<accession>A0A3E0E1H7</accession>
<evidence type="ECO:0000313" key="2">
    <source>
        <dbReference type="Proteomes" id="UP000256405"/>
    </source>
</evidence>
<organism evidence="1 2">
    <name type="scientific">Algoriphagus antarcticus</name>
    <dbReference type="NCBI Taxonomy" id="238540"/>
    <lineage>
        <taxon>Bacteria</taxon>
        <taxon>Pseudomonadati</taxon>
        <taxon>Bacteroidota</taxon>
        <taxon>Cytophagia</taxon>
        <taxon>Cytophagales</taxon>
        <taxon>Cyclobacteriaceae</taxon>
        <taxon>Algoriphagus</taxon>
    </lineage>
</organism>